<dbReference type="InterPro" id="IPR015797">
    <property type="entry name" value="NUDIX_hydrolase-like_dom_sf"/>
</dbReference>
<keyword evidence="3" id="KW-1185">Reference proteome</keyword>
<dbReference type="RefSeq" id="WP_252663716.1">
    <property type="nucleotide sequence ID" value="NZ_CP098611.1"/>
</dbReference>
<gene>
    <name evidence="2" type="ORF">NEA10_02865</name>
</gene>
<dbReference type="EMBL" id="CP098611">
    <property type="protein sequence ID" value="USR91685.1"/>
    <property type="molecule type" value="Genomic_DNA"/>
</dbReference>
<dbReference type="Proteomes" id="UP001056708">
    <property type="component" value="Chromosome"/>
</dbReference>
<dbReference type="PROSITE" id="PS51462">
    <property type="entry name" value="NUDIX"/>
    <property type="match status" value="1"/>
</dbReference>
<dbReference type="GO" id="GO:0016787">
    <property type="term" value="F:hydrolase activity"/>
    <property type="evidence" value="ECO:0007669"/>
    <property type="project" value="UniProtKB-KW"/>
</dbReference>
<dbReference type="InterPro" id="IPR000086">
    <property type="entry name" value="NUDIX_hydrolase_dom"/>
</dbReference>
<sequence length="175" mass="20005">MAQFWTKLEQILEMRSPWFTLIGERLRDDRDRTLDYWRVEKADSAIILTQAQGQFLLPPPSYRPGIAQATLDFPGGRIPPHHPPEAAAREILMRELSLNPEQILDLTPLNDQGWPINSSFSNQRLFGFVAELEVSPEELSPDLLTYPGTETGIATLLKELTCLQCRAVLLEWLHR</sequence>
<evidence type="ECO:0000313" key="3">
    <source>
        <dbReference type="Proteomes" id="UP001056708"/>
    </source>
</evidence>
<dbReference type="SUPFAM" id="SSF55811">
    <property type="entry name" value="Nudix"/>
    <property type="match status" value="1"/>
</dbReference>
<protein>
    <submittedName>
        <fullName evidence="2">NUDIX hydrolase</fullName>
    </submittedName>
</protein>
<dbReference type="Gene3D" id="3.90.79.10">
    <property type="entry name" value="Nucleoside Triphosphate Pyrophosphohydrolase"/>
    <property type="match status" value="1"/>
</dbReference>
<organism evidence="2 3">
    <name type="scientific">Phormidium yuhuli AB48</name>
    <dbReference type="NCBI Taxonomy" id="2940671"/>
    <lineage>
        <taxon>Bacteria</taxon>
        <taxon>Bacillati</taxon>
        <taxon>Cyanobacteriota</taxon>
        <taxon>Cyanophyceae</taxon>
        <taxon>Oscillatoriophycideae</taxon>
        <taxon>Oscillatoriales</taxon>
        <taxon>Oscillatoriaceae</taxon>
        <taxon>Phormidium</taxon>
        <taxon>Phormidium yuhuli</taxon>
    </lineage>
</organism>
<accession>A0ABY5ARN6</accession>
<keyword evidence="2" id="KW-0378">Hydrolase</keyword>
<evidence type="ECO:0000259" key="1">
    <source>
        <dbReference type="PROSITE" id="PS51462"/>
    </source>
</evidence>
<feature type="domain" description="Nudix hydrolase" evidence="1">
    <location>
        <begin position="38"/>
        <end position="175"/>
    </location>
</feature>
<name>A0ABY5ARN6_9CYAN</name>
<evidence type="ECO:0000313" key="2">
    <source>
        <dbReference type="EMBL" id="USR91685.1"/>
    </source>
</evidence>
<reference evidence="2" key="1">
    <citation type="submission" date="2022-06" db="EMBL/GenBank/DDBJ databases">
        <title>Genome sequence of Phormidium yuhuli AB48 isolated from an industrial photobioreactor environment.</title>
        <authorList>
            <person name="Qiu Y."/>
            <person name="Noonan A.J.C."/>
            <person name="Dofher K."/>
            <person name="Koch M."/>
            <person name="Kieft B."/>
            <person name="Lin X."/>
            <person name="Ziels R.M."/>
            <person name="Hallam S.J."/>
        </authorList>
    </citation>
    <scope>NUCLEOTIDE SEQUENCE</scope>
    <source>
        <strain evidence="2">AB48</strain>
    </source>
</reference>
<proteinExistence type="predicted"/>